<dbReference type="PANTHER" id="PTHR47331">
    <property type="entry name" value="PHD-TYPE DOMAIN-CONTAINING PROTEIN"/>
    <property type="match status" value="1"/>
</dbReference>
<evidence type="ECO:0000313" key="1">
    <source>
        <dbReference type="EMBL" id="KRY82112.1"/>
    </source>
</evidence>
<proteinExistence type="predicted"/>
<dbReference type="OrthoDB" id="5851913at2759"/>
<keyword evidence="2" id="KW-1185">Reference proteome</keyword>
<dbReference type="Proteomes" id="UP000054995">
    <property type="component" value="Unassembled WGS sequence"/>
</dbReference>
<sequence length="321" mass="36189">MGTVRSHAQQHDESAPRAAKEVLNNMYMDDLATSCNSVEEAQTLVDNHILDLFSVISTSHTKGFEQEMGGIKCQHTSKFGEFLRVRSQTDRHRGEGNFYKRNQIYRCEKGSTTLHGNRSKGIPGKYTTAALQIQTQERTRCLLCQKFHDISVCTQFLASDVEERWRVAKRLGLCHSCLKKGHRKIECSASRKTATGETTIHDLLKRKGAGDKKIDEKTEENITKVCLKMSVDKRDRSSSYSNSSLQIARAVICAENGIKRTANCILDSGAQRSFVRKEVVESLGLNGPKEHITISSFNQLNEHRKLMLVELRPKGVDNNNF</sequence>
<reference evidence="1 2" key="1">
    <citation type="submission" date="2015-01" db="EMBL/GenBank/DDBJ databases">
        <title>Evolution of Trichinella species and genotypes.</title>
        <authorList>
            <person name="Korhonen P.K."/>
            <person name="Edoardo P."/>
            <person name="Giuseppe L.R."/>
            <person name="Gasser R.B."/>
        </authorList>
    </citation>
    <scope>NUCLEOTIDE SEQUENCE [LARGE SCALE GENOMIC DNA]</scope>
    <source>
        <strain evidence="1">ISS470</strain>
    </source>
</reference>
<name>A0A0V1F7R5_TRIPS</name>
<evidence type="ECO:0008006" key="3">
    <source>
        <dbReference type="Google" id="ProtNLM"/>
    </source>
</evidence>
<gene>
    <name evidence="1" type="ORF">T4D_4246</name>
</gene>
<evidence type="ECO:0000313" key="2">
    <source>
        <dbReference type="Proteomes" id="UP000054995"/>
    </source>
</evidence>
<accession>A0A0V1F7R5</accession>
<organism evidence="1 2">
    <name type="scientific">Trichinella pseudospiralis</name>
    <name type="common">Parasitic roundworm</name>
    <dbReference type="NCBI Taxonomy" id="6337"/>
    <lineage>
        <taxon>Eukaryota</taxon>
        <taxon>Metazoa</taxon>
        <taxon>Ecdysozoa</taxon>
        <taxon>Nematoda</taxon>
        <taxon>Enoplea</taxon>
        <taxon>Dorylaimia</taxon>
        <taxon>Trichinellida</taxon>
        <taxon>Trichinellidae</taxon>
        <taxon>Trichinella</taxon>
    </lineage>
</organism>
<dbReference type="PANTHER" id="PTHR47331:SF1">
    <property type="entry name" value="GAG-LIKE PROTEIN"/>
    <property type="match status" value="1"/>
</dbReference>
<comment type="caution">
    <text evidence="1">The sequence shown here is derived from an EMBL/GenBank/DDBJ whole genome shotgun (WGS) entry which is preliminary data.</text>
</comment>
<protein>
    <recommendedName>
        <fullName evidence="3">Peptidase aspartic putative domain-containing protein</fullName>
    </recommendedName>
</protein>
<dbReference type="EMBL" id="JYDT01000188">
    <property type="protein sequence ID" value="KRY82112.1"/>
    <property type="molecule type" value="Genomic_DNA"/>
</dbReference>
<dbReference type="AlphaFoldDB" id="A0A0V1F7R5"/>